<dbReference type="KEGG" id="schi:SCHIN_v1c11700"/>
<accession>A0A5B9Y6B6</accession>
<keyword evidence="2" id="KW-1185">Reference proteome</keyword>
<dbReference type="AlphaFoldDB" id="A0A5B9Y6B6"/>
<dbReference type="Proteomes" id="UP000323144">
    <property type="component" value="Chromosome"/>
</dbReference>
<proteinExistence type="predicted"/>
<name>A0A5B9Y6B6_9MOLU</name>
<dbReference type="EMBL" id="CP043026">
    <property type="protein sequence ID" value="QEH62363.1"/>
    <property type="molecule type" value="Genomic_DNA"/>
</dbReference>
<organism evidence="1 2">
    <name type="scientific">Spiroplasma chinense</name>
    <dbReference type="NCBI Taxonomy" id="216932"/>
    <lineage>
        <taxon>Bacteria</taxon>
        <taxon>Bacillati</taxon>
        <taxon>Mycoplasmatota</taxon>
        <taxon>Mollicutes</taxon>
        <taxon>Entomoplasmatales</taxon>
        <taxon>Spiroplasmataceae</taxon>
        <taxon>Spiroplasma</taxon>
    </lineage>
</organism>
<reference evidence="1 2" key="1">
    <citation type="submission" date="2019-08" db="EMBL/GenBank/DDBJ databases">
        <title>Complete genome sequence of Spiroplasma chinense CCH (DSM 19755).</title>
        <authorList>
            <person name="Shen H.-Y."/>
            <person name="Lin Y.-C."/>
            <person name="Chou L."/>
            <person name="Kuo C.-H."/>
        </authorList>
    </citation>
    <scope>NUCLEOTIDE SEQUENCE [LARGE SCALE GENOMIC DNA]</scope>
    <source>
        <strain evidence="1 2">CCH</strain>
    </source>
</reference>
<dbReference type="RefSeq" id="WP_166508721.1">
    <property type="nucleotide sequence ID" value="NZ_CP043026.1"/>
</dbReference>
<protein>
    <submittedName>
        <fullName evidence="1">Uncharacterized protein</fullName>
    </submittedName>
</protein>
<gene>
    <name evidence="1" type="ORF">SCHIN_v1c11700</name>
</gene>
<evidence type="ECO:0000313" key="1">
    <source>
        <dbReference type="EMBL" id="QEH62363.1"/>
    </source>
</evidence>
<sequence length="252" mass="29649">MKQIKPIEYERIVVSMINEVYENFAKNHKIDFKAPENIEEFFKNNKSLDVRKDIENFGIELDKTFGDWKPLDENMDRMIVINHLLAILQNSIIVLMSIDKNLESEKLENEKIVEMGGVDILIATGVQALGVKANELTELFDELKLKNDPLIVFEQLNKHFIAIKNLEAEQAFSLFMQNVLEFITSYRNTYEKLSQVKEDEFSQNRIQMFMEYMNAYYLLVILLKLTLVYPYQEGLIEQQAYENIVPNIKLYK</sequence>
<evidence type="ECO:0000313" key="2">
    <source>
        <dbReference type="Proteomes" id="UP000323144"/>
    </source>
</evidence>